<dbReference type="Gene3D" id="2.40.50.100">
    <property type="match status" value="1"/>
</dbReference>
<gene>
    <name evidence="3" type="ORF">J2T57_000728</name>
</gene>
<dbReference type="InterPro" id="IPR000089">
    <property type="entry name" value="Biotin_lipoyl"/>
</dbReference>
<dbReference type="Proteomes" id="UP001205843">
    <property type="component" value="Unassembled WGS sequence"/>
</dbReference>
<accession>A0AAE3G167</accession>
<name>A0AAE3G167_9GAMM</name>
<feature type="domain" description="Lipoyl-binding" evidence="2">
    <location>
        <begin position="78"/>
        <end position="142"/>
    </location>
</feature>
<sequence length="146" mass="15378">MTLRYEQVADILRQLDAAKGHDVEIETGDWRLAVTAWPPPSPTVASAAPPVSEGASETRPSHPTPPASAADASHTTLCSPTVGRFCRGDRQPGDNVGEGEVIAVVELYGGTRTEIVTSKAGVLIELLPADGSFVQYGEMIGILQQV</sequence>
<organism evidence="3 4">
    <name type="scientific">Natronocella acetinitrilica</name>
    <dbReference type="NCBI Taxonomy" id="414046"/>
    <lineage>
        <taxon>Bacteria</taxon>
        <taxon>Pseudomonadati</taxon>
        <taxon>Pseudomonadota</taxon>
        <taxon>Gammaproteobacteria</taxon>
        <taxon>Chromatiales</taxon>
        <taxon>Ectothiorhodospiraceae</taxon>
        <taxon>Natronocella</taxon>
    </lineage>
</organism>
<protein>
    <submittedName>
        <fullName evidence="3">Biotin carboxyl carrier protein</fullName>
    </submittedName>
</protein>
<dbReference type="AlphaFoldDB" id="A0AAE3G167"/>
<evidence type="ECO:0000256" key="1">
    <source>
        <dbReference type="SAM" id="MobiDB-lite"/>
    </source>
</evidence>
<feature type="compositionally biased region" description="Low complexity" evidence="1">
    <location>
        <begin position="43"/>
        <end position="52"/>
    </location>
</feature>
<dbReference type="InterPro" id="IPR011053">
    <property type="entry name" value="Single_hybrid_motif"/>
</dbReference>
<dbReference type="EMBL" id="JALJXV010000002">
    <property type="protein sequence ID" value="MCP1673629.1"/>
    <property type="molecule type" value="Genomic_DNA"/>
</dbReference>
<keyword evidence="4" id="KW-1185">Reference proteome</keyword>
<dbReference type="RefSeq" id="WP_253474376.1">
    <property type="nucleotide sequence ID" value="NZ_JALJXV010000002.1"/>
</dbReference>
<evidence type="ECO:0000313" key="4">
    <source>
        <dbReference type="Proteomes" id="UP001205843"/>
    </source>
</evidence>
<proteinExistence type="predicted"/>
<feature type="region of interest" description="Disordered" evidence="1">
    <location>
        <begin position="42"/>
        <end position="74"/>
    </location>
</feature>
<comment type="caution">
    <text evidence="3">The sequence shown here is derived from an EMBL/GenBank/DDBJ whole genome shotgun (WGS) entry which is preliminary data.</text>
</comment>
<dbReference type="SUPFAM" id="SSF51230">
    <property type="entry name" value="Single hybrid motif"/>
    <property type="match status" value="1"/>
</dbReference>
<evidence type="ECO:0000313" key="3">
    <source>
        <dbReference type="EMBL" id="MCP1673629.1"/>
    </source>
</evidence>
<reference evidence="3" key="1">
    <citation type="submission" date="2022-03" db="EMBL/GenBank/DDBJ databases">
        <title>Genomic Encyclopedia of Type Strains, Phase III (KMG-III): the genomes of soil and plant-associated and newly described type strains.</title>
        <authorList>
            <person name="Whitman W."/>
        </authorList>
    </citation>
    <scope>NUCLEOTIDE SEQUENCE</scope>
    <source>
        <strain evidence="3">ANL 6-2</strain>
    </source>
</reference>
<dbReference type="Pfam" id="PF00364">
    <property type="entry name" value="Biotin_lipoyl"/>
    <property type="match status" value="1"/>
</dbReference>
<evidence type="ECO:0000259" key="2">
    <source>
        <dbReference type="Pfam" id="PF00364"/>
    </source>
</evidence>